<dbReference type="Pfam" id="PF21716">
    <property type="entry name" value="dnstrm_HI1420"/>
    <property type="match status" value="1"/>
</dbReference>
<gene>
    <name evidence="2" type="ORF">CHU93_06300</name>
</gene>
<evidence type="ECO:0000259" key="1">
    <source>
        <dbReference type="PROSITE" id="PS50943"/>
    </source>
</evidence>
<sequence length="94" mass="10196">MMTIETKPWDAAEALNSPADIAAYLDGYLEDGTPEELLRAINTIARSRGMTELARETGISREALYRAFSDTGNPTLDTLLRVLKALGVRLAVAA</sequence>
<dbReference type="InterPro" id="IPR010982">
    <property type="entry name" value="Lambda_DNA-bd_dom_sf"/>
</dbReference>
<dbReference type="CDD" id="cd00093">
    <property type="entry name" value="HTH_XRE"/>
    <property type="match status" value="1"/>
</dbReference>
<dbReference type="NCBIfam" id="TIGR02684">
    <property type="entry name" value="dnstrm_HI1420"/>
    <property type="match status" value="1"/>
</dbReference>
<dbReference type="GO" id="GO:0003677">
    <property type="term" value="F:DNA binding"/>
    <property type="evidence" value="ECO:0007669"/>
    <property type="project" value="InterPro"/>
</dbReference>
<dbReference type="PROSITE" id="PS50943">
    <property type="entry name" value="HTH_CROC1"/>
    <property type="match status" value="1"/>
</dbReference>
<dbReference type="PANTHER" id="PTHR40275:SF1">
    <property type="entry name" value="SSL7038 PROTEIN"/>
    <property type="match status" value="1"/>
</dbReference>
<dbReference type="AlphaFoldDB" id="A0A255YNH9"/>
<comment type="caution">
    <text evidence="2">The sequence shown here is derived from an EMBL/GenBank/DDBJ whole genome shotgun (WGS) entry which is preliminary data.</text>
</comment>
<dbReference type="SUPFAM" id="SSF47413">
    <property type="entry name" value="lambda repressor-like DNA-binding domains"/>
    <property type="match status" value="1"/>
</dbReference>
<dbReference type="Proteomes" id="UP000216991">
    <property type="component" value="Unassembled WGS sequence"/>
</dbReference>
<dbReference type="InterPro" id="IPR014057">
    <property type="entry name" value="HI1420"/>
</dbReference>
<dbReference type="InterPro" id="IPR001387">
    <property type="entry name" value="Cro/C1-type_HTH"/>
</dbReference>
<organism evidence="2 3">
    <name type="scientific">Sandarakinorhabdus cyanobacteriorum</name>
    <dbReference type="NCBI Taxonomy" id="1981098"/>
    <lineage>
        <taxon>Bacteria</taxon>
        <taxon>Pseudomonadati</taxon>
        <taxon>Pseudomonadota</taxon>
        <taxon>Alphaproteobacteria</taxon>
        <taxon>Sphingomonadales</taxon>
        <taxon>Sphingosinicellaceae</taxon>
        <taxon>Sandarakinorhabdus</taxon>
    </lineage>
</organism>
<keyword evidence="3" id="KW-1185">Reference proteome</keyword>
<dbReference type="Gene3D" id="1.10.260.40">
    <property type="entry name" value="lambda repressor-like DNA-binding domains"/>
    <property type="match status" value="1"/>
</dbReference>
<evidence type="ECO:0000313" key="3">
    <source>
        <dbReference type="Proteomes" id="UP000216991"/>
    </source>
</evidence>
<protein>
    <submittedName>
        <fullName evidence="2">Putative addiction module antidote protein</fullName>
    </submittedName>
</protein>
<name>A0A255YNH9_9SPHN</name>
<dbReference type="OrthoDB" id="9798416at2"/>
<proteinExistence type="predicted"/>
<dbReference type="PANTHER" id="PTHR40275">
    <property type="entry name" value="SSL7038 PROTEIN"/>
    <property type="match status" value="1"/>
</dbReference>
<dbReference type="SMART" id="SM00530">
    <property type="entry name" value="HTH_XRE"/>
    <property type="match status" value="1"/>
</dbReference>
<reference evidence="2 3" key="1">
    <citation type="submission" date="2017-07" db="EMBL/GenBank/DDBJ databases">
        <title>Sandarakinorhabdus cyanobacteriorum sp. nov., a novel bacterium isolated from cyanobacterial aggregates in a eutrophic lake.</title>
        <authorList>
            <person name="Cai H."/>
        </authorList>
    </citation>
    <scope>NUCLEOTIDE SEQUENCE [LARGE SCALE GENOMIC DNA]</scope>
    <source>
        <strain evidence="2 3">TH057</strain>
    </source>
</reference>
<feature type="domain" description="HTH cro/C1-type" evidence="1">
    <location>
        <begin position="50"/>
        <end position="93"/>
    </location>
</feature>
<accession>A0A255YNH9</accession>
<evidence type="ECO:0000313" key="2">
    <source>
        <dbReference type="EMBL" id="OYQ30802.1"/>
    </source>
</evidence>
<dbReference type="EMBL" id="NOXT01000099">
    <property type="protein sequence ID" value="OYQ30802.1"/>
    <property type="molecule type" value="Genomic_DNA"/>
</dbReference>